<sequence length="219" mass="23064">ERNVVKVRPDVPLELLGPLGCGIQTGAGAVLNSLAAEVGSSILIFGTGSVGLSALMAAVVAGCTTIIAVDINQQRLDLARELGATHAINGAETSDIIKVVQEICPGGVNYSLDTTGNPDVLRQAVECLKVLGVCAHVGGGSADAEVQIPMRHLFFGRTLRGVVQGDSVPDRFIPHLIDLFIGGRFPFDRLVSFYGLEDINQAVADMHDGKTIKPILKNR</sequence>
<protein>
    <recommendedName>
        <fullName evidence="6">Alcohol dehydrogenase-like C-terminal domain-containing protein</fullName>
    </recommendedName>
</protein>
<name>A0A383A0T8_9ZZZZ</name>
<dbReference type="GO" id="GO:0051903">
    <property type="term" value="F:S-(hydroxymethyl)glutathione dehydrogenase [NAD(P)+] activity"/>
    <property type="evidence" value="ECO:0007669"/>
    <property type="project" value="TreeGrafter"/>
</dbReference>
<evidence type="ECO:0000256" key="4">
    <source>
        <dbReference type="ARBA" id="ARBA00023027"/>
    </source>
</evidence>
<comment type="cofactor">
    <cofactor evidence="1">
        <name>Zn(2+)</name>
        <dbReference type="ChEBI" id="CHEBI:29105"/>
    </cofactor>
</comment>
<feature type="transmembrane region" description="Helical" evidence="5">
    <location>
        <begin position="42"/>
        <end position="69"/>
    </location>
</feature>
<dbReference type="GO" id="GO:0008270">
    <property type="term" value="F:zinc ion binding"/>
    <property type="evidence" value="ECO:0007669"/>
    <property type="project" value="TreeGrafter"/>
</dbReference>
<dbReference type="Pfam" id="PF00107">
    <property type="entry name" value="ADH_zinc_N"/>
    <property type="match status" value="1"/>
</dbReference>
<feature type="domain" description="Alcohol dehydrogenase-like C-terminal" evidence="6">
    <location>
        <begin position="50"/>
        <end position="178"/>
    </location>
</feature>
<dbReference type="FunFam" id="3.40.50.720:FF:000003">
    <property type="entry name" value="S-(hydroxymethyl)glutathione dehydrogenase"/>
    <property type="match status" value="1"/>
</dbReference>
<organism evidence="7">
    <name type="scientific">marine metagenome</name>
    <dbReference type="NCBI Taxonomy" id="408172"/>
    <lineage>
        <taxon>unclassified sequences</taxon>
        <taxon>metagenomes</taxon>
        <taxon>ecological metagenomes</taxon>
    </lineage>
</organism>
<dbReference type="InterPro" id="IPR036291">
    <property type="entry name" value="NAD(P)-bd_dom_sf"/>
</dbReference>
<evidence type="ECO:0000256" key="1">
    <source>
        <dbReference type="ARBA" id="ARBA00001947"/>
    </source>
</evidence>
<reference evidence="7" key="1">
    <citation type="submission" date="2018-05" db="EMBL/GenBank/DDBJ databases">
        <authorList>
            <person name="Lanie J.A."/>
            <person name="Ng W.-L."/>
            <person name="Kazmierczak K.M."/>
            <person name="Andrzejewski T.M."/>
            <person name="Davidsen T.M."/>
            <person name="Wayne K.J."/>
            <person name="Tettelin H."/>
            <person name="Glass J.I."/>
            <person name="Rusch D."/>
            <person name="Podicherti R."/>
            <person name="Tsui H.-C.T."/>
            <person name="Winkler M.E."/>
        </authorList>
    </citation>
    <scope>NUCLEOTIDE SEQUENCE</scope>
</reference>
<dbReference type="EMBL" id="UINC01188135">
    <property type="protein sequence ID" value="SVE01199.1"/>
    <property type="molecule type" value="Genomic_DNA"/>
</dbReference>
<dbReference type="InterPro" id="IPR013149">
    <property type="entry name" value="ADH-like_C"/>
</dbReference>
<keyword evidence="2" id="KW-0479">Metal-binding</keyword>
<proteinExistence type="predicted"/>
<evidence type="ECO:0000256" key="3">
    <source>
        <dbReference type="ARBA" id="ARBA00022833"/>
    </source>
</evidence>
<keyword evidence="5" id="KW-0472">Membrane</keyword>
<evidence type="ECO:0000256" key="5">
    <source>
        <dbReference type="SAM" id="Phobius"/>
    </source>
</evidence>
<gene>
    <name evidence="7" type="ORF">METZ01_LOCUS454053</name>
</gene>
<dbReference type="Gene3D" id="3.40.50.720">
    <property type="entry name" value="NAD(P)-binding Rossmann-like Domain"/>
    <property type="match status" value="1"/>
</dbReference>
<evidence type="ECO:0000256" key="2">
    <source>
        <dbReference type="ARBA" id="ARBA00022723"/>
    </source>
</evidence>
<dbReference type="SUPFAM" id="SSF51735">
    <property type="entry name" value="NAD(P)-binding Rossmann-fold domains"/>
    <property type="match status" value="1"/>
</dbReference>
<accession>A0A383A0T8</accession>
<dbReference type="Gene3D" id="3.90.180.10">
    <property type="entry name" value="Medium-chain alcohol dehydrogenases, catalytic domain"/>
    <property type="match status" value="1"/>
</dbReference>
<dbReference type="PANTHER" id="PTHR43880:SF12">
    <property type="entry name" value="ALCOHOL DEHYDROGENASE CLASS-3"/>
    <property type="match status" value="1"/>
</dbReference>
<dbReference type="GO" id="GO:0046294">
    <property type="term" value="P:formaldehyde catabolic process"/>
    <property type="evidence" value="ECO:0007669"/>
    <property type="project" value="TreeGrafter"/>
</dbReference>
<feature type="non-terminal residue" evidence="7">
    <location>
        <position position="1"/>
    </location>
</feature>
<keyword evidence="5" id="KW-0812">Transmembrane</keyword>
<dbReference type="PANTHER" id="PTHR43880">
    <property type="entry name" value="ALCOHOL DEHYDROGENASE"/>
    <property type="match status" value="1"/>
</dbReference>
<keyword evidence="3" id="KW-0862">Zinc</keyword>
<keyword evidence="4" id="KW-0520">NAD</keyword>
<dbReference type="GO" id="GO:0005829">
    <property type="term" value="C:cytosol"/>
    <property type="evidence" value="ECO:0007669"/>
    <property type="project" value="TreeGrafter"/>
</dbReference>
<evidence type="ECO:0000259" key="6">
    <source>
        <dbReference type="Pfam" id="PF00107"/>
    </source>
</evidence>
<dbReference type="AlphaFoldDB" id="A0A383A0T8"/>
<keyword evidence="5" id="KW-1133">Transmembrane helix</keyword>
<evidence type="ECO:0000313" key="7">
    <source>
        <dbReference type="EMBL" id="SVE01199.1"/>
    </source>
</evidence>